<dbReference type="STRING" id="1821621.A8C75_10185"/>
<dbReference type="OrthoDB" id="1425700at2"/>
<evidence type="ECO:0000256" key="1">
    <source>
        <dbReference type="SAM" id="Phobius"/>
    </source>
</evidence>
<feature type="transmembrane region" description="Helical" evidence="1">
    <location>
        <begin position="13"/>
        <end position="33"/>
    </location>
</feature>
<evidence type="ECO:0000313" key="3">
    <source>
        <dbReference type="Proteomes" id="UP000078070"/>
    </source>
</evidence>
<dbReference type="EMBL" id="CP015839">
    <property type="protein sequence ID" value="ANG62816.1"/>
    <property type="molecule type" value="Genomic_DNA"/>
</dbReference>
<dbReference type="Proteomes" id="UP000078070">
    <property type="component" value="Chromosome"/>
</dbReference>
<keyword evidence="1" id="KW-0812">Transmembrane</keyword>
<reference evidence="2 3" key="2">
    <citation type="journal article" date="2018" name="Int. J. Syst. Evol. Microbiol.">
        <title>Marinobacterium aestuarii sp. nov., a benzene-degrading marine bacterium isolated from estuary sediment.</title>
        <authorList>
            <person name="Bae S.S."/>
            <person name="Jung J."/>
            <person name="Chung D."/>
            <person name="Baek K."/>
        </authorList>
    </citation>
    <scope>NUCLEOTIDE SEQUENCE [LARGE SCALE GENOMIC DNA]</scope>
    <source>
        <strain evidence="2 3">ST58-10</strain>
    </source>
</reference>
<feature type="transmembrane region" description="Helical" evidence="1">
    <location>
        <begin position="72"/>
        <end position="90"/>
    </location>
</feature>
<dbReference type="RefSeq" id="WP_067381596.1">
    <property type="nucleotide sequence ID" value="NZ_CP015839.1"/>
</dbReference>
<name>A0A1A9EY16_9GAMM</name>
<keyword evidence="3" id="KW-1185">Reference proteome</keyword>
<keyword evidence="1" id="KW-0472">Membrane</keyword>
<evidence type="ECO:0000313" key="2">
    <source>
        <dbReference type="EMBL" id="ANG62816.1"/>
    </source>
</evidence>
<sequence length="206" mass="23146">MNNRSHTTTVLRAMVRFFVLAMAMLWVPLALTLDTGLFHDRVSETSVTELSQELLLLGSTGLFWHLSARRPFGRGFYTLVAGFFSCMFIREQDAVFDLISHGFWVYPALLVTAITLTLAAFQRKTILPAMAAATHSVPFTHIMIGLAILLFFSRVLGTGSVWELVLPAPHHSLVKNMVQEGLELLGYILIFYGTLLFRRSSKLDPR</sequence>
<accession>A0A1A9EY16</accession>
<dbReference type="AlphaFoldDB" id="A0A1A9EY16"/>
<feature type="transmembrane region" description="Helical" evidence="1">
    <location>
        <begin position="142"/>
        <end position="162"/>
    </location>
</feature>
<protein>
    <submittedName>
        <fullName evidence="2">Uncharacterized protein</fullName>
    </submittedName>
</protein>
<proteinExistence type="predicted"/>
<dbReference type="KEGG" id="mars:A8C75_10185"/>
<organism evidence="2 3">
    <name type="scientific">Marinobacterium aestuarii</name>
    <dbReference type="NCBI Taxonomy" id="1821621"/>
    <lineage>
        <taxon>Bacteria</taxon>
        <taxon>Pseudomonadati</taxon>
        <taxon>Pseudomonadota</taxon>
        <taxon>Gammaproteobacteria</taxon>
        <taxon>Oceanospirillales</taxon>
        <taxon>Oceanospirillaceae</taxon>
        <taxon>Marinobacterium</taxon>
    </lineage>
</organism>
<reference evidence="3" key="1">
    <citation type="submission" date="2016-05" db="EMBL/GenBank/DDBJ databases">
        <authorList>
            <person name="Baek K."/>
            <person name="Yang S.-J."/>
        </authorList>
    </citation>
    <scope>NUCLEOTIDE SEQUENCE [LARGE SCALE GENOMIC DNA]</scope>
    <source>
        <strain evidence="3">ST58-10</strain>
    </source>
</reference>
<keyword evidence="1" id="KW-1133">Transmembrane helix</keyword>
<feature type="transmembrane region" description="Helical" evidence="1">
    <location>
        <begin position="102"/>
        <end position="121"/>
    </location>
</feature>
<gene>
    <name evidence="2" type="ORF">A8C75_10185</name>
</gene>